<evidence type="ECO:0000313" key="3">
    <source>
        <dbReference type="Proteomes" id="UP001221898"/>
    </source>
</evidence>
<protein>
    <submittedName>
        <fullName evidence="2">Uncharacterized protein</fullName>
    </submittedName>
</protein>
<feature type="compositionally biased region" description="Polar residues" evidence="1">
    <location>
        <begin position="8"/>
        <end position="46"/>
    </location>
</feature>
<gene>
    <name evidence="2" type="ORF">AAFF_G00137740</name>
</gene>
<sequence>MEGRDGSATWQSAETHAVQSSHRSVKQLVNFSEQSGATGMQEQGQRQAKGAQHGGFAAKQGGGGAQTLIPESDLAHKSDMVSTDEVNTSSSAGDIETETGEKQRTRSEPIALIPGPDLAGQRSGVTTVGVVDGKVQEAGITALACEEKQIVLEVKESTAIPTITVPKESAQHRSQEHSERQTDMKQKRVPSPSSLRLERQSVSSGPASGEFPDADMASPLHKDMGCPAAGKASPPLPTETEGGVQRENAGSTAGSQGFILPSVGDPGRYMTQPLQAEESATGRSTVSLEPISSLSAPLSDGSVAVKKTGGDAPKVSAGNDLDIFPRAISGELESSDWRAHGTQSDPTPSNVTKTPESQQGRKKESETCVLTEAAILEKVEEKPKRENKMWRRLLEKKP</sequence>
<evidence type="ECO:0000313" key="2">
    <source>
        <dbReference type="EMBL" id="KAJ8418065.1"/>
    </source>
</evidence>
<comment type="caution">
    <text evidence="2">The sequence shown here is derived from an EMBL/GenBank/DDBJ whole genome shotgun (WGS) entry which is preliminary data.</text>
</comment>
<proteinExistence type="predicted"/>
<feature type="compositionally biased region" description="Basic and acidic residues" evidence="1">
    <location>
        <begin position="169"/>
        <end position="186"/>
    </location>
</feature>
<evidence type="ECO:0000256" key="1">
    <source>
        <dbReference type="SAM" id="MobiDB-lite"/>
    </source>
</evidence>
<feature type="compositionally biased region" description="Polar residues" evidence="1">
    <location>
        <begin position="341"/>
        <end position="358"/>
    </location>
</feature>
<reference evidence="2" key="1">
    <citation type="journal article" date="2023" name="Science">
        <title>Genome structures resolve the early diversification of teleost fishes.</title>
        <authorList>
            <person name="Parey E."/>
            <person name="Louis A."/>
            <person name="Montfort J."/>
            <person name="Bouchez O."/>
            <person name="Roques C."/>
            <person name="Iampietro C."/>
            <person name="Lluch J."/>
            <person name="Castinel A."/>
            <person name="Donnadieu C."/>
            <person name="Desvignes T."/>
            <person name="Floi Bucao C."/>
            <person name="Jouanno E."/>
            <person name="Wen M."/>
            <person name="Mejri S."/>
            <person name="Dirks R."/>
            <person name="Jansen H."/>
            <person name="Henkel C."/>
            <person name="Chen W.J."/>
            <person name="Zahm M."/>
            <person name="Cabau C."/>
            <person name="Klopp C."/>
            <person name="Thompson A.W."/>
            <person name="Robinson-Rechavi M."/>
            <person name="Braasch I."/>
            <person name="Lecointre G."/>
            <person name="Bobe J."/>
            <person name="Postlethwait J.H."/>
            <person name="Berthelot C."/>
            <person name="Roest Crollius H."/>
            <person name="Guiguen Y."/>
        </authorList>
    </citation>
    <scope>NUCLEOTIDE SEQUENCE</scope>
    <source>
        <strain evidence="2">NC1722</strain>
    </source>
</reference>
<organism evidence="2 3">
    <name type="scientific">Aldrovandia affinis</name>
    <dbReference type="NCBI Taxonomy" id="143900"/>
    <lineage>
        <taxon>Eukaryota</taxon>
        <taxon>Metazoa</taxon>
        <taxon>Chordata</taxon>
        <taxon>Craniata</taxon>
        <taxon>Vertebrata</taxon>
        <taxon>Euteleostomi</taxon>
        <taxon>Actinopterygii</taxon>
        <taxon>Neopterygii</taxon>
        <taxon>Teleostei</taxon>
        <taxon>Notacanthiformes</taxon>
        <taxon>Halosauridae</taxon>
        <taxon>Aldrovandia</taxon>
    </lineage>
</organism>
<name>A0AAD7X2N5_9TELE</name>
<feature type="compositionally biased region" description="Polar residues" evidence="1">
    <location>
        <begin position="281"/>
        <end position="296"/>
    </location>
</feature>
<dbReference type="EMBL" id="JAINUG010000002">
    <property type="protein sequence ID" value="KAJ8418065.1"/>
    <property type="molecule type" value="Genomic_DNA"/>
</dbReference>
<feature type="region of interest" description="Disordered" evidence="1">
    <location>
        <begin position="1"/>
        <end position="123"/>
    </location>
</feature>
<feature type="compositionally biased region" description="Polar residues" evidence="1">
    <location>
        <begin position="80"/>
        <end position="92"/>
    </location>
</feature>
<feature type="region of interest" description="Disordered" evidence="1">
    <location>
        <begin position="158"/>
        <end position="367"/>
    </location>
</feature>
<keyword evidence="3" id="KW-1185">Reference proteome</keyword>
<dbReference type="Proteomes" id="UP001221898">
    <property type="component" value="Unassembled WGS sequence"/>
</dbReference>
<dbReference type="AlphaFoldDB" id="A0AAD7X2N5"/>
<accession>A0AAD7X2N5</accession>
<feature type="compositionally biased region" description="Low complexity" evidence="1">
    <location>
        <begin position="47"/>
        <end position="59"/>
    </location>
</feature>